<reference evidence="2 3" key="1">
    <citation type="submission" date="2014-09" db="EMBL/GenBank/DDBJ databases">
        <title>Cedecea neteri SSMD04 Genome Sequencing.</title>
        <authorList>
            <person name="Tan J.-Y."/>
        </authorList>
    </citation>
    <scope>NUCLEOTIDE SEQUENCE [LARGE SCALE GENOMIC DNA]</scope>
    <source>
        <strain evidence="2 3">SSMD04</strain>
    </source>
</reference>
<gene>
    <name evidence="2" type="ORF">JT31_10700</name>
</gene>
<dbReference type="Proteomes" id="UP000029481">
    <property type="component" value="Chromosome"/>
</dbReference>
<dbReference type="NCBIfam" id="NF007537">
    <property type="entry name" value="PRK10148.1"/>
    <property type="match status" value="1"/>
</dbReference>
<dbReference type="Pfam" id="PF00903">
    <property type="entry name" value="Glyoxalase"/>
    <property type="match status" value="1"/>
</dbReference>
<accession>A0A089PXH0</accession>
<dbReference type="RefSeq" id="WP_038476513.1">
    <property type="nucleotide sequence ID" value="NZ_CP009451.1"/>
</dbReference>
<keyword evidence="3" id="KW-1185">Reference proteome</keyword>
<dbReference type="AlphaFoldDB" id="A0A089PXH0"/>
<dbReference type="KEGG" id="cnt:JT31_10700"/>
<dbReference type="InterPro" id="IPR004360">
    <property type="entry name" value="Glyas_Fos-R_dOase_dom"/>
</dbReference>
<dbReference type="InterPro" id="IPR028973">
    <property type="entry name" value="PhnB-like"/>
</dbReference>
<feature type="domain" description="Glyoxalase/fosfomycin resistance/dioxygenase" evidence="1">
    <location>
        <begin position="11"/>
        <end position="137"/>
    </location>
</feature>
<evidence type="ECO:0000313" key="3">
    <source>
        <dbReference type="Proteomes" id="UP000029481"/>
    </source>
</evidence>
<organism evidence="2 3">
    <name type="scientific">Cedecea neteri</name>
    <dbReference type="NCBI Taxonomy" id="158822"/>
    <lineage>
        <taxon>Bacteria</taxon>
        <taxon>Pseudomonadati</taxon>
        <taxon>Pseudomonadota</taxon>
        <taxon>Gammaproteobacteria</taxon>
        <taxon>Enterobacterales</taxon>
        <taxon>Enterobacteriaceae</taxon>
        <taxon>Cedecea</taxon>
    </lineage>
</organism>
<proteinExistence type="predicted"/>
<dbReference type="EMBL" id="CP009451">
    <property type="protein sequence ID" value="AIR05067.1"/>
    <property type="molecule type" value="Genomic_DNA"/>
</dbReference>
<sequence>MPLGPYISLNGRCAEAIAFYQQALGAELTFKITFGEMPKEATNTEGCSGAVAYADDSIMHASLRVAGNDLMMTDASMSGDKPQHSGFSLCLASHDTAEGKRWFEGLSAGGTVTMPWSETFWAKGYGSLTDKFGIPWMVNVER</sequence>
<name>A0A089PXH0_9ENTR</name>
<dbReference type="InterPro" id="IPR029068">
    <property type="entry name" value="Glyas_Bleomycin-R_OHBP_Dase"/>
</dbReference>
<dbReference type="PANTHER" id="PTHR33990:SF1">
    <property type="entry name" value="PROTEIN YJDN"/>
    <property type="match status" value="1"/>
</dbReference>
<dbReference type="SUPFAM" id="SSF54593">
    <property type="entry name" value="Glyoxalase/Bleomycin resistance protein/Dihydroxybiphenyl dioxygenase"/>
    <property type="match status" value="1"/>
</dbReference>
<protein>
    <recommendedName>
        <fullName evidence="1">Glyoxalase/fosfomycin resistance/dioxygenase domain-containing protein</fullName>
    </recommendedName>
</protein>
<dbReference type="Gene3D" id="3.10.180.10">
    <property type="entry name" value="2,3-Dihydroxybiphenyl 1,2-Dioxygenase, domain 1"/>
    <property type="match status" value="1"/>
</dbReference>
<dbReference type="OrthoDB" id="9795306at2"/>
<dbReference type="CDD" id="cd06588">
    <property type="entry name" value="PhnB_like"/>
    <property type="match status" value="1"/>
</dbReference>
<evidence type="ECO:0000259" key="1">
    <source>
        <dbReference type="Pfam" id="PF00903"/>
    </source>
</evidence>
<dbReference type="PANTHER" id="PTHR33990">
    <property type="entry name" value="PROTEIN YJDN-RELATED"/>
    <property type="match status" value="1"/>
</dbReference>
<evidence type="ECO:0000313" key="2">
    <source>
        <dbReference type="EMBL" id="AIR05067.1"/>
    </source>
</evidence>